<evidence type="ECO:0000313" key="8">
    <source>
        <dbReference type="EMBL" id="CRK75552.1"/>
    </source>
</evidence>
<keyword evidence="5 6" id="KW-0472">Membrane</keyword>
<dbReference type="EMBL" id="CVQV01000006">
    <property type="protein sequence ID" value="CRK75552.1"/>
    <property type="molecule type" value="Genomic_DNA"/>
</dbReference>
<feature type="domain" description="EamA" evidence="7">
    <location>
        <begin position="5"/>
        <end position="133"/>
    </location>
</feature>
<accession>A0A0U1NLF6</accession>
<dbReference type="InterPro" id="IPR000620">
    <property type="entry name" value="EamA_dom"/>
</dbReference>
<dbReference type="Pfam" id="PF00892">
    <property type="entry name" value="EamA"/>
    <property type="match status" value="2"/>
</dbReference>
<feature type="transmembrane region" description="Helical" evidence="6">
    <location>
        <begin position="171"/>
        <end position="193"/>
    </location>
</feature>
<dbReference type="InterPro" id="IPR037185">
    <property type="entry name" value="EmrE-like"/>
</dbReference>
<evidence type="ECO:0000259" key="7">
    <source>
        <dbReference type="Pfam" id="PF00892"/>
    </source>
</evidence>
<evidence type="ECO:0000256" key="6">
    <source>
        <dbReference type="SAM" id="Phobius"/>
    </source>
</evidence>
<proteinExistence type="inferred from homology"/>
<evidence type="ECO:0000256" key="5">
    <source>
        <dbReference type="ARBA" id="ARBA00023136"/>
    </source>
</evidence>
<name>A0A0U1NLF6_9RHOB</name>
<comment type="subcellular location">
    <subcellularLocation>
        <location evidence="1">Membrane</location>
        <topology evidence="1">Multi-pass membrane protein</topology>
    </subcellularLocation>
</comment>
<evidence type="ECO:0000313" key="9">
    <source>
        <dbReference type="Proteomes" id="UP000048949"/>
    </source>
</evidence>
<feature type="transmembrane region" description="Helical" evidence="6">
    <location>
        <begin position="33"/>
        <end position="53"/>
    </location>
</feature>
<dbReference type="AlphaFoldDB" id="A0A0U1NLF6"/>
<organism evidence="8 9">
    <name type="scientific">Nereida ignava</name>
    <dbReference type="NCBI Taxonomy" id="282199"/>
    <lineage>
        <taxon>Bacteria</taxon>
        <taxon>Pseudomonadati</taxon>
        <taxon>Pseudomonadota</taxon>
        <taxon>Alphaproteobacteria</taxon>
        <taxon>Rhodobacterales</taxon>
        <taxon>Roseobacteraceae</taxon>
        <taxon>Nereida</taxon>
    </lineage>
</organism>
<dbReference type="SUPFAM" id="SSF103481">
    <property type="entry name" value="Multidrug resistance efflux transporter EmrE"/>
    <property type="match status" value="2"/>
</dbReference>
<dbReference type="PANTHER" id="PTHR22911:SF6">
    <property type="entry name" value="SOLUTE CARRIER FAMILY 35 MEMBER G1"/>
    <property type="match status" value="1"/>
</dbReference>
<evidence type="ECO:0000256" key="2">
    <source>
        <dbReference type="ARBA" id="ARBA00009853"/>
    </source>
</evidence>
<dbReference type="PANTHER" id="PTHR22911">
    <property type="entry name" value="ACYL-MALONYL CONDENSING ENZYME-RELATED"/>
    <property type="match status" value="1"/>
</dbReference>
<feature type="domain" description="EamA" evidence="7">
    <location>
        <begin position="141"/>
        <end position="266"/>
    </location>
</feature>
<dbReference type="STRING" id="282199.GCA_001049735_01600"/>
<feature type="transmembrane region" description="Helical" evidence="6">
    <location>
        <begin position="65"/>
        <end position="83"/>
    </location>
</feature>
<feature type="transmembrane region" description="Helical" evidence="6">
    <location>
        <begin position="143"/>
        <end position="164"/>
    </location>
</feature>
<evidence type="ECO:0000256" key="1">
    <source>
        <dbReference type="ARBA" id="ARBA00004141"/>
    </source>
</evidence>
<feature type="transmembrane region" description="Helical" evidence="6">
    <location>
        <begin position="199"/>
        <end position="222"/>
    </location>
</feature>
<protein>
    <submittedName>
        <fullName evidence="8">Carboxylate/amino acid/amine transporter</fullName>
    </submittedName>
</protein>
<feature type="transmembrane region" description="Helical" evidence="6">
    <location>
        <begin position="254"/>
        <end position="273"/>
    </location>
</feature>
<reference evidence="8 9" key="1">
    <citation type="submission" date="2015-04" db="EMBL/GenBank/DDBJ databases">
        <authorList>
            <person name="Syromyatnikov M.Y."/>
            <person name="Popov V.N."/>
        </authorList>
    </citation>
    <scope>NUCLEOTIDE SEQUENCE [LARGE SCALE GENOMIC DNA]</scope>
    <source>
        <strain evidence="8 9">CECT 5292</strain>
    </source>
</reference>
<gene>
    <name evidence="8" type="ORF">NIG5292_01601</name>
</gene>
<keyword evidence="9" id="KW-1185">Reference proteome</keyword>
<dbReference type="RefSeq" id="WP_048598961.1">
    <property type="nucleotide sequence ID" value="NZ_CBFHGK010000019.1"/>
</dbReference>
<keyword evidence="3 6" id="KW-0812">Transmembrane</keyword>
<dbReference type="Proteomes" id="UP000048949">
    <property type="component" value="Unassembled WGS sequence"/>
</dbReference>
<keyword evidence="4 6" id="KW-1133">Transmembrane helix</keyword>
<evidence type="ECO:0000256" key="3">
    <source>
        <dbReference type="ARBA" id="ARBA00022692"/>
    </source>
</evidence>
<dbReference type="OrthoDB" id="7818056at2"/>
<dbReference type="GO" id="GO:0016020">
    <property type="term" value="C:membrane"/>
    <property type="evidence" value="ECO:0007669"/>
    <property type="project" value="UniProtKB-SubCell"/>
</dbReference>
<comment type="similarity">
    <text evidence="2">Belongs to the drug/metabolite transporter (DMT) superfamily. 10 TMS drug/metabolite exporter (DME) (TC 2.A.7.3) family.</text>
</comment>
<feature type="transmembrane region" description="Helical" evidence="6">
    <location>
        <begin position="229"/>
        <end position="248"/>
    </location>
</feature>
<feature type="transmembrane region" description="Helical" evidence="6">
    <location>
        <begin position="117"/>
        <end position="137"/>
    </location>
</feature>
<evidence type="ECO:0000256" key="4">
    <source>
        <dbReference type="ARBA" id="ARBA00022989"/>
    </source>
</evidence>
<sequence length="275" mass="29267">MLRATLLMFLAMSLIPAGDTAGKLLSNNYEVHPLWIAWSRFALGALIAAPFMPRGTWSVLRNPKVVFRALLLAGGISCILTALRTEDIANVFAAFFIGPLLSFTLSAWLLKEKVTWAQTALLLLGFCGVLLVVKPGFDYSPGLGFAVLAGCFYGSFLTASKWLIGVAPARTLLLSQLLIPAIIMLPVAAVFWPQLSLPIMGLATASAVGSMSGNFLLLFAYAMADSTRLAPLVYFQLIAATVLGWTVFGTLPDTLTLCGLVLIIGAGVGAATLRR</sequence>
<feature type="transmembrane region" description="Helical" evidence="6">
    <location>
        <begin position="89"/>
        <end position="110"/>
    </location>
</feature>